<comment type="catalytic activity">
    <reaction evidence="7">
        <text>NAD(+) + H2O = ADP-D-ribose + nicotinamide + H(+)</text>
        <dbReference type="Rhea" id="RHEA:16301"/>
        <dbReference type="ChEBI" id="CHEBI:15377"/>
        <dbReference type="ChEBI" id="CHEBI:15378"/>
        <dbReference type="ChEBI" id="CHEBI:17154"/>
        <dbReference type="ChEBI" id="CHEBI:57540"/>
        <dbReference type="ChEBI" id="CHEBI:57967"/>
        <dbReference type="EC" id="3.2.2.6"/>
    </reaction>
    <physiologicalReaction direction="left-to-right" evidence="7">
        <dbReference type="Rhea" id="RHEA:16302"/>
    </physiologicalReaction>
</comment>
<dbReference type="SMART" id="SM00382">
    <property type="entry name" value="AAA"/>
    <property type="match status" value="3"/>
</dbReference>
<feature type="region of interest" description="Disordered" evidence="9">
    <location>
        <begin position="3122"/>
        <end position="3153"/>
    </location>
</feature>
<dbReference type="GO" id="GO:0007165">
    <property type="term" value="P:signal transduction"/>
    <property type="evidence" value="ECO:0007669"/>
    <property type="project" value="InterPro"/>
</dbReference>
<dbReference type="InterPro" id="IPR055414">
    <property type="entry name" value="LRR_R13L4/SHOC2-like"/>
</dbReference>
<dbReference type="Pfam" id="PF00931">
    <property type="entry name" value="NB-ARC"/>
    <property type="match status" value="3"/>
</dbReference>
<keyword evidence="8" id="KW-0862">Zinc</keyword>
<dbReference type="PANTHER" id="PTHR11017">
    <property type="entry name" value="LEUCINE-RICH REPEAT-CONTAINING PROTEIN"/>
    <property type="match status" value="1"/>
</dbReference>
<dbReference type="InterPro" id="IPR011713">
    <property type="entry name" value="Leu-rich_rpt_3"/>
</dbReference>
<keyword evidence="8" id="KW-0863">Zinc-finger</keyword>
<keyword evidence="13" id="KW-0675">Receptor</keyword>
<evidence type="ECO:0000259" key="12">
    <source>
        <dbReference type="PROSITE" id="PS50994"/>
    </source>
</evidence>
<feature type="region of interest" description="Disordered" evidence="9">
    <location>
        <begin position="2585"/>
        <end position="2613"/>
    </location>
</feature>
<dbReference type="Pfam" id="PF02992">
    <property type="entry name" value="Transposase_21"/>
    <property type="match status" value="1"/>
</dbReference>
<dbReference type="PROSITE" id="PS50994">
    <property type="entry name" value="INTEGRASE"/>
    <property type="match status" value="1"/>
</dbReference>
<feature type="compositionally biased region" description="Basic residues" evidence="9">
    <location>
        <begin position="3139"/>
        <end position="3153"/>
    </location>
</feature>
<keyword evidence="6" id="KW-0520">NAD</keyword>
<dbReference type="PROSITE" id="PS50158">
    <property type="entry name" value="ZF_CCHC"/>
    <property type="match status" value="1"/>
</dbReference>
<feature type="domain" description="TIR" evidence="10">
    <location>
        <begin position="17"/>
        <end position="181"/>
    </location>
</feature>
<feature type="compositionally biased region" description="Low complexity" evidence="9">
    <location>
        <begin position="2601"/>
        <end position="2613"/>
    </location>
</feature>
<proteinExistence type="predicted"/>
<feature type="domain" description="TIR" evidence="10">
    <location>
        <begin position="1001"/>
        <end position="1165"/>
    </location>
</feature>
<dbReference type="Pfam" id="PF22936">
    <property type="entry name" value="Pol_BBD"/>
    <property type="match status" value="1"/>
</dbReference>
<dbReference type="CDD" id="cd09272">
    <property type="entry name" value="RNase_HI_RT_Ty1"/>
    <property type="match status" value="1"/>
</dbReference>
<feature type="region of interest" description="Disordered" evidence="9">
    <location>
        <begin position="2103"/>
        <end position="2128"/>
    </location>
</feature>
<dbReference type="Pfam" id="PF01582">
    <property type="entry name" value="TIR"/>
    <property type="match status" value="2"/>
</dbReference>
<dbReference type="Pfam" id="PF00665">
    <property type="entry name" value="rve"/>
    <property type="match status" value="1"/>
</dbReference>
<feature type="domain" description="CCHC-type" evidence="11">
    <location>
        <begin position="3166"/>
        <end position="3181"/>
    </location>
</feature>
<evidence type="ECO:0000256" key="6">
    <source>
        <dbReference type="ARBA" id="ARBA00023027"/>
    </source>
</evidence>
<dbReference type="SMART" id="SM00343">
    <property type="entry name" value="ZnF_C2HC"/>
    <property type="match status" value="1"/>
</dbReference>
<keyword evidence="5" id="KW-0611">Plant defense</keyword>
<dbReference type="Pfam" id="PF25597">
    <property type="entry name" value="SH3_retrovirus"/>
    <property type="match status" value="1"/>
</dbReference>
<reference evidence="13 14" key="1">
    <citation type="submission" date="2020-12" db="EMBL/GenBank/DDBJ databases">
        <title>Concerted genomic and epigenomic changes stabilize Arabidopsis allopolyploids.</title>
        <authorList>
            <person name="Chen Z."/>
        </authorList>
    </citation>
    <scope>NUCLEOTIDE SEQUENCE [LARGE SCALE GENOMIC DNA]</scope>
    <source>
        <strain evidence="13">Allo738</strain>
        <tissue evidence="13">Leaf</tissue>
    </source>
</reference>
<dbReference type="InterPro" id="IPR003593">
    <property type="entry name" value="AAA+_ATPase"/>
</dbReference>
<evidence type="ECO:0000259" key="11">
    <source>
        <dbReference type="PROSITE" id="PS50158"/>
    </source>
</evidence>
<comment type="caution">
    <text evidence="13">The sequence shown here is derived from an EMBL/GenBank/DDBJ whole genome shotgun (WGS) entry which is preliminary data.</text>
</comment>
<accession>A0A8T1YCW1</accession>
<dbReference type="InterPro" id="IPR054722">
    <property type="entry name" value="PolX-like_BBD"/>
</dbReference>
<feature type="compositionally biased region" description="Basic and acidic residues" evidence="9">
    <location>
        <begin position="3128"/>
        <end position="3138"/>
    </location>
</feature>
<protein>
    <recommendedName>
        <fullName evidence="1">ADP-ribosyl cyclase/cyclic ADP-ribose hydrolase</fullName>
        <ecNumber evidence="1">3.2.2.6</ecNumber>
    </recommendedName>
</protein>
<dbReference type="InterPro" id="IPR058192">
    <property type="entry name" value="WHD_ROQ1-like"/>
</dbReference>
<dbReference type="Pfam" id="PF13976">
    <property type="entry name" value="gag_pre-integrs"/>
    <property type="match status" value="1"/>
</dbReference>
<dbReference type="InterPro" id="IPR004242">
    <property type="entry name" value="Transposase_21"/>
</dbReference>
<dbReference type="FunFam" id="3.40.50.300:FF:001002">
    <property type="entry name" value="Disease resistance protein (TIR-NBS-LRR class)"/>
    <property type="match status" value="3"/>
</dbReference>
<dbReference type="GO" id="GO:0008270">
    <property type="term" value="F:zinc ion binding"/>
    <property type="evidence" value="ECO:0007669"/>
    <property type="project" value="UniProtKB-KW"/>
</dbReference>
<dbReference type="GO" id="GO:0043531">
    <property type="term" value="F:ADP binding"/>
    <property type="evidence" value="ECO:0007669"/>
    <property type="project" value="InterPro"/>
</dbReference>
<evidence type="ECO:0000256" key="2">
    <source>
        <dbReference type="ARBA" id="ARBA00022614"/>
    </source>
</evidence>
<feature type="compositionally biased region" description="Acidic residues" evidence="9">
    <location>
        <begin position="3688"/>
        <end position="3699"/>
    </location>
</feature>
<evidence type="ECO:0000256" key="4">
    <source>
        <dbReference type="ARBA" id="ARBA00022801"/>
    </source>
</evidence>
<dbReference type="GO" id="GO:0051707">
    <property type="term" value="P:response to other organism"/>
    <property type="evidence" value="ECO:0007669"/>
    <property type="project" value="UniProtKB-ARBA"/>
</dbReference>
<evidence type="ECO:0000313" key="14">
    <source>
        <dbReference type="Proteomes" id="UP000694240"/>
    </source>
</evidence>
<dbReference type="InterPro" id="IPR013103">
    <property type="entry name" value="RVT_2"/>
</dbReference>
<dbReference type="Pfam" id="PF23282">
    <property type="entry name" value="WHD_ROQ1"/>
    <property type="match status" value="3"/>
</dbReference>
<dbReference type="InterPro" id="IPR001878">
    <property type="entry name" value="Znf_CCHC"/>
</dbReference>
<evidence type="ECO:0000313" key="13">
    <source>
        <dbReference type="EMBL" id="KAG7543769.1"/>
    </source>
</evidence>
<dbReference type="FunFam" id="1.10.8.430:FF:000002">
    <property type="entry name" value="Disease resistance protein (TIR-NBS-LRR class)"/>
    <property type="match status" value="3"/>
</dbReference>
<dbReference type="InterPro" id="IPR001584">
    <property type="entry name" value="Integrase_cat-core"/>
</dbReference>
<dbReference type="PANTHER" id="PTHR11017:SF411">
    <property type="entry name" value="ADP-RIBOSYL CYCLASE_CYCLIC ADP-RIBOSE HYDROLASE-RELATED"/>
    <property type="match status" value="1"/>
</dbReference>
<dbReference type="InterPro" id="IPR044974">
    <property type="entry name" value="Disease_R_plants"/>
</dbReference>
<dbReference type="InterPro" id="IPR000157">
    <property type="entry name" value="TIR_dom"/>
</dbReference>
<name>A0A8T1YCW1_9BRAS</name>
<dbReference type="GO" id="GO:0006952">
    <property type="term" value="P:defense response"/>
    <property type="evidence" value="ECO:0007669"/>
    <property type="project" value="UniProtKB-KW"/>
</dbReference>
<feature type="domain" description="Integrase catalytic" evidence="12">
    <location>
        <begin position="3418"/>
        <end position="3584"/>
    </location>
</feature>
<evidence type="ECO:0000256" key="5">
    <source>
        <dbReference type="ARBA" id="ARBA00022821"/>
    </source>
</evidence>
<keyword evidence="3" id="KW-0677">Repeat</keyword>
<dbReference type="SMART" id="SM00255">
    <property type="entry name" value="TIR"/>
    <property type="match status" value="2"/>
</dbReference>
<dbReference type="InterPro" id="IPR045344">
    <property type="entry name" value="C-JID"/>
</dbReference>
<evidence type="ECO:0000256" key="8">
    <source>
        <dbReference type="PROSITE-ProRule" id="PRU00047"/>
    </source>
</evidence>
<evidence type="ECO:0000256" key="3">
    <source>
        <dbReference type="ARBA" id="ARBA00022737"/>
    </source>
</evidence>
<evidence type="ECO:0000259" key="10">
    <source>
        <dbReference type="PROSITE" id="PS50104"/>
    </source>
</evidence>
<dbReference type="PROSITE" id="PS50104">
    <property type="entry name" value="TIR"/>
    <property type="match status" value="2"/>
</dbReference>
<gene>
    <name evidence="13" type="ORF">ISN45_Aa07g036530</name>
</gene>
<dbReference type="GO" id="GO:0003676">
    <property type="term" value="F:nucleic acid binding"/>
    <property type="evidence" value="ECO:0007669"/>
    <property type="project" value="InterPro"/>
</dbReference>
<evidence type="ECO:0000256" key="1">
    <source>
        <dbReference type="ARBA" id="ARBA00011982"/>
    </source>
</evidence>
<keyword evidence="2" id="KW-0433">Leucine-rich repeat</keyword>
<dbReference type="EMBL" id="JAEFBK010000012">
    <property type="protein sequence ID" value="KAG7543769.1"/>
    <property type="molecule type" value="Genomic_DNA"/>
</dbReference>
<dbReference type="GO" id="GO:0061809">
    <property type="term" value="F:NAD+ nucleosidase activity, cyclic ADP-ribose generating"/>
    <property type="evidence" value="ECO:0007669"/>
    <property type="project" value="UniProtKB-EC"/>
</dbReference>
<dbReference type="InterPro" id="IPR002182">
    <property type="entry name" value="NB-ARC"/>
</dbReference>
<dbReference type="GO" id="GO:0015074">
    <property type="term" value="P:DNA integration"/>
    <property type="evidence" value="ECO:0007669"/>
    <property type="project" value="InterPro"/>
</dbReference>
<dbReference type="EC" id="3.2.2.6" evidence="1"/>
<organism evidence="13 14">
    <name type="scientific">Arabidopsis thaliana x Arabidopsis arenosa</name>
    <dbReference type="NCBI Taxonomy" id="1240361"/>
    <lineage>
        <taxon>Eukaryota</taxon>
        <taxon>Viridiplantae</taxon>
        <taxon>Streptophyta</taxon>
        <taxon>Embryophyta</taxon>
        <taxon>Tracheophyta</taxon>
        <taxon>Spermatophyta</taxon>
        <taxon>Magnoliopsida</taxon>
        <taxon>eudicotyledons</taxon>
        <taxon>Gunneridae</taxon>
        <taxon>Pentapetalae</taxon>
        <taxon>rosids</taxon>
        <taxon>malvids</taxon>
        <taxon>Brassicales</taxon>
        <taxon>Brassicaceae</taxon>
        <taxon>Camelineae</taxon>
        <taxon>Arabidopsis</taxon>
    </lineage>
</organism>
<dbReference type="InterPro" id="IPR057670">
    <property type="entry name" value="SH3_retrovirus"/>
</dbReference>
<dbReference type="Pfam" id="PF07727">
    <property type="entry name" value="RVT_2"/>
    <property type="match status" value="1"/>
</dbReference>
<evidence type="ECO:0000256" key="7">
    <source>
        <dbReference type="ARBA" id="ARBA00047304"/>
    </source>
</evidence>
<keyword evidence="4" id="KW-0378">Hydrolase</keyword>
<dbReference type="FunFam" id="3.80.10.10:FF:000386">
    <property type="entry name" value="Disease resistance protein RPS4"/>
    <property type="match status" value="1"/>
</dbReference>
<dbReference type="Pfam" id="PF20160">
    <property type="entry name" value="C-JID"/>
    <property type="match status" value="2"/>
</dbReference>
<dbReference type="Pfam" id="PF23598">
    <property type="entry name" value="LRR_14"/>
    <property type="match status" value="1"/>
</dbReference>
<dbReference type="FunFam" id="3.80.10.10:FF:000845">
    <property type="entry name" value="Disease resistance protein (TIR-NBS-LRR class)"/>
    <property type="match status" value="2"/>
</dbReference>
<evidence type="ECO:0000256" key="9">
    <source>
        <dbReference type="SAM" id="MobiDB-lite"/>
    </source>
</evidence>
<dbReference type="Pfam" id="PF13963">
    <property type="entry name" value="Transpos_assoc"/>
    <property type="match status" value="1"/>
</dbReference>
<feature type="region of interest" description="Disordered" evidence="9">
    <location>
        <begin position="3674"/>
        <end position="3735"/>
    </location>
</feature>
<keyword evidence="14" id="KW-1185">Reference proteome</keyword>
<dbReference type="Proteomes" id="UP000694240">
    <property type="component" value="Chromosome 12"/>
</dbReference>
<dbReference type="InterPro" id="IPR029480">
    <property type="entry name" value="Transpos_assoc"/>
</dbReference>
<dbReference type="FunFam" id="3.40.50.10140:FF:000007">
    <property type="entry name" value="Disease resistance protein (TIR-NBS-LRR class)"/>
    <property type="match status" value="2"/>
</dbReference>
<sequence length="5074" mass="578815">MRMMPQGDLANKGTGVRVPRFCWSFHGADVRKTFLAHILKEFKGKGIVPFIDNDIKRSKSIGPDLKEAIRGSKIAIVLLSRNYAASSWCLNELVEIIKCRKELGQIVMTIFYDVDPTEVKKQEGDFGKVFKRTCESKTEEDVKRWQKVLKSVAKIAGEHWRNWDNEASMIEKIAIDVSNMLNISSASRDFDDLIGMEAHTEKVKSLLGLHSNEVRMIGIWGPSGIGKTTIARVLYNELSKSDGFGLSVFMDNIKELMYTRVVGSDDYSAKLHLQKQLMSEILNHKDIKIHHLGVARDRLNDKKVLIVLDSIDQSIQLDAIAKETQWFGPGNRIIITTQDQKLLKAHDINHIYKVRFPSRYEAFQIFCMYAFGQKFPKDGFEELAWEVIELLGELPLGLRVMGSHFRGMSKDEWVNALPRLKTRLDANIQSILKFSYDALCYEDKDLFLHLACLFNNDEMVKVENYLALYFLDVRHGLHLLAEKSLIALDFEGVNYKVLKMHNLLVQLGREIVRHHHVHQSILEPEKRQFVVDAKDICELLADGSGSRSIIGIYFDVGNLSGRLNISKKAFEKMSNLKFLRFLGDRSEKLYLPKGLNYLPKKLRLIEWNYFPMKSLPSNFCTTYLVNLHMRKSKLEKLWEGKQLLGNLKWMNLSYSRNLKELPDLSTATKLQDLNLTRCSSLVEIPFSIGNTTNLEKLNLGMCTSLVELPSSIGSLHKLQELRLRGCSKLEVLPTNISLESLDNLDLTDCSLLKSFPEISTNIKHLSLARTAIKEVPSRINSWSLLRYLVVSYNEKLKEFPHALDTITMLSSNDTKMQEFPRWVKKFSRLDTLMLEGCKKLVTLPQLPDSLLNIGVINCDSLERLDCSFNNHPYMFIGFVNCLKLNKGARELIQTSSSTCSILPGRRVPSNFTYRANTGGSVLVNLNQSSLSTALRFKACVLLANKDDKEKEANGRPFGVYYRIMDKHKVGVVVPWRSAHGFGVPPILAEHLLTFELEVDVTSSEFFFEFEVNYVRKTFLAHILKEFKGKGIVPFIDNDIDRSKFIGPELIEAIKGSKIAIVLLSRNYASSSWCLNELVEIMKCREELGQTVMTIFYDVDPTDVKKQTGDFGKVFKKTCKGKTKEDIKRWRNVLEAVATIAGEHSCNWENEAAMIEKIATNVSNMLNTSTQTRDFDDLIGMETHMQEMESLLRLNSDEVMMIGIWGPAGIGKTTIARVLYSKISDNFELSVFMENVKDLMYTRPVCFDEYSAKLHLQEQFMSQIFNHKDIKIPHLGVAQDRLNEQKVLIVLDNIDQSIQLDAIAKETRWFGHGSRIIITTQDQKLLKAHGINHIYKVEFPSTYEACQIFCMYAFGQKFPKDGYEELSWQVTLILGELPLGLRVMGSHFRGMTKHEWVNTLPRLRTLLDASIQSILKFSYDALCDEDKDLFLHIACFFNNMENVEEYLGQDFLDVRQGLNLLTEKSLITLEIRDFRASDDTIIKMHKLLVQLGRDIVGHDPQHQSILEHGKRQFLVDARDICEVLIDDTGSKRVIGIHFDSSELSCKLNISKRAFEGMSNLKFLRFKVPYGDQSDKLYFPQGLNYLPRKLRILEWDRFPMTSLPSNFCTEYLVKLHMQNNKLTYLWEGNRPLGNLKWMDLRWSKNLKKLPDLSTATKLQELLLTKCSSLVEVPSSIGNATNLQKLYLGMCTSLVELPSSIGSLHKLQDLKLQGCSKLKVLPTNINLESLDKLNLTDCLLLKRFPEISTNIKDLRLMRTAIKEVPSSIKSWSRLSDLEMSYNENLKEFPHALDIITSLYLNDTKMQEIPPWVKKISHLHALGLNGCKNLVTLPQLSDSLSYLVALNCESLERLDCSFHNHTKRYLEFVNCFKLNKEARELIQTSGTISVSPGKEVPANFTYRANIGSSIIVILNQRPLSTTLRFKACVLLVNKDDKEKEANGRDFWVSCRIMDKHKFGVVVPCRSPQRFCVPPILTNHLLTFDLEADVTSNELFFEFRIHSNEVSWVWLPRNSIEYEKGATTFVYSSARSLGDPKEMFCPCKDCRNLCHQPVERVLEHLVIKGMDQKYKRNECWSKHGDIRTDKSDAEPRREFEAFDLIRTAFYDGEDHSDSQNQNGDDSQEAETKEESDFRKKLKEAETPLYFGCPKYTKVSAIMGLYRIKVKSGMSENYFDQLLSLVHDMLPGENVLPKSTNEIKKFLKVFGFGYETIHACKNDCILYRKEYELKDSCPRCSASRWERDKHTGEEKKGIPAKVLRYFPIKDRFRRMFRSKKMSEDLRWHFNNASEDGTMRHPVDSLAWAQVNNKWPEFAAEPRNLRLGLSTDGMNPFSIQNTKYSTWPVLLVNYNMAPTMSRDSHVEKLEASQADLRIKLEELQDVLTGLTGKKCEEVSKSEASDHSKGVRCQLLDWCSEDDVVVGEGEFCSAEQWYKIGRIPLGRHAAAVIVKSVSDETASLWRPTPSVFLLGGALGTKIAWPFDKIILDNDADSPIENKTAGSSATDGSHTKILIIDWNLADSMVAEGRLCSTNKDEMVNNMPLGHSAGIVNVEKVFNKNAYLWRPSPGKFLMKDVLHENIAWPLQSIQFVNSSPRNESAAADKRPSPPLSLSNSTGSTGSKSVKKKCILLDCKNSREKVAEGRVCPSNPFDTVHHMPLGANASKVWVEVSKVGDAAVWRPNSEIQTIADAVGSSVIGINLYPSKVSREMIISERAFEGMTNLKFLRFNGPYGDQIELQMRDSKVRKLWDGDQSLRNLKWINLRGSKNLNELHDLSTATKLQELILTKCSNLVELPSSIGNATNLQKLYLGMWTSLVELPSAIGNLHKLQELQLQGCSNLAVLPTNINLESLAKLNLSDCLMLKSFPEISTNIKHLKLMRTAIKELPLSIKSWSRLHDLEMSYNENLQEFSHALDIITKLHFRATETQEIPSWVNKISRLKRLILEGYEKLVALPQLSNSVSYVWIENGKSLETLDGSFHNHPKKYLKFINCLKLNKEARELIQTSSTRKLLPSREVPANLTYPPDAGSFVMIEDEGTETIDDFASKLSEILSKSASLGETIEESKLVKKFLKSLPRRKYIHIVASLEQVLNLKKTSFEEILGRLKVYEERVAEEEETQDDQGKLMYGAAETQSSQPHREYGGEYRSRGRGGRFYSRGRGRGRYNGGRDTSKVVCYRCDKLGHFASDCPDRLLKLQEAQEHDTKSTEEADELMMHEIVYLNEEKVVPSKYETNSGESDVWYLDNGASNHMTGDRRYFTSLDRTITRKVRFGDESRIDIKGKGSIEFIDRNRELRKLVDVYFIPELKSNIISLGQATESGCDVRMRGEDLTMRDREGKLLVKAVRSGNRLYKVNMGIKETMCLYSTAQVDSDKWHARLGHINFETLKSMVKRELVTGIPQVSFEKRICGSCLLGKQTRQVFPQATMFRATKPLKLIHGDLCRPITPSTVAGNKYIFVLIFDYSRYMWTVLLKEKSQAFEKFKRFKSLVEQETGETVQTLRTDRGGEFVSQEFNEFCAMAGIRRHLTAPYTPQQNGVVERRNMTLMEMTQSILKHMRVPNFLWGEAVRHSTYLLNRIATRSLKDKTPYEMLRSKVPSINHLRVFGCIGYAKAEATHLKKLDDRSRTLVHLGTEPGSKAYRLYNPLNRRAVVSRDVVFDETKEWNWNRTNAEDDNVGDLRIEFGSFGNRGIQGTEQNRETEEENGIEEDTVETSPTGHENNEESSESEGDIDENENQTQPGRVVTRSGRVVTKPKYLQDYVLLAEEEGERLLMCLNDEPWDFYPPQDVKPIGLKWGFKLKRNSDGSISKHRARLVAKGYVQKYGIDFEDVFAPVARIETIRLFISLAASKEGFKVKGHEDKVYKLNKALYGLRQAPRAWNEKLNQVLKELQFTKCSKEPSVYRKCVNQHILLLAVYVDHLFVSGTSVEVIGNFKKEMASKFEMSDLGKLTYYLGIEVCQYQEGITLNQRRYALKILEEAGMTECNLVHTPMEVGLKLSKASEEKDIHATSYRKNVGCLRYLLHTRLDLSYCVGVLSRYMQNPKESHGAAMKQCLRYLKGTTTLGLDFSRCKGIPKLIGYSDSSHNVDPDDGRSTMGHVFYLDKSPITWCSQKLSVVALSSCEAEFMAGTGAAKQAIWLQNLLSEITGTACEKVVILIDNQSAIAFAKNPVFHCRSKHIHRRYHFIRECVENGLIEVVHVPGDEQKADILTKALGRIKFKEIRSLIGVKDMAQDDFKLKRENVGVSLKLAETGSNLSSSGGGSVLLGGYSPSKDFDGLIGMGAHMKEMESLLCLDSDEVRMIGIWGPSGIGKTTIARVLYSQFSENFELSIFMENIKELMYTRPVCSDEYSAKIQLQQQFLSQIINHKDMELPHLGVAQDRLNDKRVLIVLDSIDQSIQLDAIAKETRWFGHGSRIIITTQDQRLLKAHGINHIYKVEFPSAYEAYQMFCMYAFDQNFPKDGFEELAWHVTKHLGNLPLGLRVMGSHFRGMSRHEWVNALPRLKIRLDASIQSILKFSYDALCDEDKDLFLHIACLFNNEEMMKVEGYLASSFLNVRQGLHLLAEKSLIALEILSANYTHIKMHNLLVQLGRDIVRHKPGHQCIREPGKRQFLVDASDICEVLTDNTGSRNVIGILLEVRNLPGQLNISERAFEGMSNLKFLRFRRPYDRERNKLYLPQGLNNLPRKLRIIEWSHFPVKCLPSNFCTKYLVKLSMEYSKLQNLWQGNQPLGNLKSMDLRKSKHLKELPDLSTATNLEDLDLSECSSLPELPSSIGSFQKLQMLSLRGCSKLEVLPTNINLESLDYLDVTDCLLIKSFPEISTNIKYLSLMKTAVKKVPSTIKSWSRLRYLEISYNDNLKDFPHAFDIITRLYFNDTEIQEIPLWVKKISHLRTLILEGCKKIVTLPQLSDSLSCIHVKNCESLERLDFSFQNHPKRLAILVNCFKLNKEARELIQNSSTLAILPSREVPANFTYRANGSSIMVNLNQRPLSTTLRFKACVLLDKKVDNDKEEAAARETDVFLRIREKGKIGVKVSWRPEYCFPVPPILREHLLIFEFEADVASNELLFSFDIYGNHAVIKECGVLQL</sequence>
<dbReference type="Pfam" id="PF07725">
    <property type="entry name" value="LRR_3"/>
    <property type="match status" value="3"/>
</dbReference>
<dbReference type="Pfam" id="PF00098">
    <property type="entry name" value="zf-CCHC"/>
    <property type="match status" value="1"/>
</dbReference>
<keyword evidence="8" id="KW-0479">Metal-binding</keyword>
<feature type="compositionally biased region" description="Acidic residues" evidence="9">
    <location>
        <begin position="3710"/>
        <end position="3723"/>
    </location>
</feature>
<dbReference type="InterPro" id="IPR025724">
    <property type="entry name" value="GAG-pre-integrase_dom"/>
</dbReference>